<dbReference type="Pfam" id="PF24883">
    <property type="entry name" value="NPHP3_N"/>
    <property type="match status" value="1"/>
</dbReference>
<sequence>MFEGLDQLRQHTALGALLDSTERFDPPKCAPDTRVAIINEILEWMSNADEESSVMWLYGPAGAGKSALSQTLAEMNQDQKRLLASFFFSRTAANRSDGRLLISTLSYQLMLSLPATRRFIKDAIEADPVIFDRSIETQMEKLFIGPINKSALSWSYLLSEWVRKHFGCFAVHHPRVVIVDGLDECQNPRVQADLLRIIGESTEYLKLPIKFLISSRPESHIVRVFNHDSIFQKLSIATINLAMDNTAHHDIKTFLQNEFSEIKRTHPLNSYLHSSWPSPDAIRQLVRKASGQFIYASTVIKYIQSPKHRPDDRLNVILGLSVAPTNESPFSELDALYTHIFSSVENIGTVMMIFGVLIITRNKGDGLGNYTNPEMLEKLLFLRPGDVVLLLGDLLSLVSLGGRNSPIKIMHASLADYLLNPIRSRRFCIDLGITHSFLARGYLHRVSKITSTLNFNPSDLLASVTPFVSHCSRAVLTQELYDTLLKFDFVAIFKTLLTRHRSWLILNPYYLWFFIASIIQILASEALRGSKPIRVLYTEQFDHLNDYLVLQLKSTVPETYLADVISSITMNDFRRNLIPLIKSSKPSQYLTLLCQLFYWDYNTSFTSKITLRYTLAVKQCLRYVEGDTSEEMENSHLKRLYRQFPGASPDKNHLEEAHLDCAIALLPHAAYDYEFVEYAASYRFSDYVLTCYHDKVEILKEVMANYFMVCDQF</sequence>
<feature type="transmembrane region" description="Helical" evidence="2">
    <location>
        <begin position="336"/>
        <end position="359"/>
    </location>
</feature>
<keyword evidence="1" id="KW-0677">Repeat</keyword>
<dbReference type="InterPro" id="IPR027417">
    <property type="entry name" value="P-loop_NTPase"/>
</dbReference>
<proteinExistence type="predicted"/>
<protein>
    <recommendedName>
        <fullName evidence="3">Nephrocystin 3-like N-terminal domain-containing protein</fullName>
    </recommendedName>
</protein>
<evidence type="ECO:0000259" key="3">
    <source>
        <dbReference type="Pfam" id="PF24883"/>
    </source>
</evidence>
<dbReference type="PANTHER" id="PTHR10039:SF17">
    <property type="entry name" value="FUNGAL STAND N-TERMINAL GOODBYE DOMAIN-CONTAINING PROTEIN-RELATED"/>
    <property type="match status" value="1"/>
</dbReference>
<gene>
    <name evidence="4" type="ORF">JR316_012820</name>
</gene>
<name>A0A8H7XLX0_PSICU</name>
<keyword evidence="2" id="KW-1133">Transmembrane helix</keyword>
<feature type="transmembrane region" description="Helical" evidence="2">
    <location>
        <begin position="509"/>
        <end position="527"/>
    </location>
</feature>
<organism evidence="4">
    <name type="scientific">Psilocybe cubensis</name>
    <name type="common">Psychedelic mushroom</name>
    <name type="synonym">Stropharia cubensis</name>
    <dbReference type="NCBI Taxonomy" id="181762"/>
    <lineage>
        <taxon>Eukaryota</taxon>
        <taxon>Fungi</taxon>
        <taxon>Dikarya</taxon>
        <taxon>Basidiomycota</taxon>
        <taxon>Agaricomycotina</taxon>
        <taxon>Agaricomycetes</taxon>
        <taxon>Agaricomycetidae</taxon>
        <taxon>Agaricales</taxon>
        <taxon>Agaricineae</taxon>
        <taxon>Strophariaceae</taxon>
        <taxon>Psilocybe</taxon>
    </lineage>
</organism>
<dbReference type="AlphaFoldDB" id="A0A8H7XLX0"/>
<dbReference type="EMBL" id="JAFIQS010000020">
    <property type="protein sequence ID" value="KAG5162159.1"/>
    <property type="molecule type" value="Genomic_DNA"/>
</dbReference>
<dbReference type="InterPro" id="IPR056884">
    <property type="entry name" value="NPHP3-like_N"/>
</dbReference>
<dbReference type="SUPFAM" id="SSF52540">
    <property type="entry name" value="P-loop containing nucleoside triphosphate hydrolases"/>
    <property type="match status" value="1"/>
</dbReference>
<dbReference type="Gene3D" id="3.40.50.300">
    <property type="entry name" value="P-loop containing nucleotide triphosphate hydrolases"/>
    <property type="match status" value="1"/>
</dbReference>
<keyword evidence="2" id="KW-0812">Transmembrane</keyword>
<evidence type="ECO:0000256" key="1">
    <source>
        <dbReference type="ARBA" id="ARBA00022737"/>
    </source>
</evidence>
<dbReference type="PANTHER" id="PTHR10039">
    <property type="entry name" value="AMELOGENIN"/>
    <property type="match status" value="1"/>
</dbReference>
<keyword evidence="2" id="KW-0472">Membrane</keyword>
<evidence type="ECO:0000256" key="2">
    <source>
        <dbReference type="SAM" id="Phobius"/>
    </source>
</evidence>
<comment type="caution">
    <text evidence="4">The sequence shown here is derived from an EMBL/GenBank/DDBJ whole genome shotgun (WGS) entry which is preliminary data.</text>
</comment>
<accession>A0A8H7XLX0</accession>
<feature type="domain" description="Nephrocystin 3-like N-terminal" evidence="3">
    <location>
        <begin position="40"/>
        <end position="216"/>
    </location>
</feature>
<evidence type="ECO:0000313" key="4">
    <source>
        <dbReference type="EMBL" id="KAG5162159.1"/>
    </source>
</evidence>
<reference evidence="4" key="1">
    <citation type="submission" date="2021-02" db="EMBL/GenBank/DDBJ databases">
        <title>Psilocybe cubensis genome.</title>
        <authorList>
            <person name="Mckernan K.J."/>
            <person name="Crawford S."/>
            <person name="Trippe A."/>
            <person name="Kane L.T."/>
            <person name="Mclaughlin S."/>
        </authorList>
    </citation>
    <scope>NUCLEOTIDE SEQUENCE [LARGE SCALE GENOMIC DNA]</scope>
    <source>
        <strain evidence="4">MGC-MH-2018</strain>
    </source>
</reference>